<evidence type="ECO:0000313" key="3">
    <source>
        <dbReference type="Proteomes" id="UP000589132"/>
    </source>
</evidence>
<dbReference type="InterPro" id="IPR029041">
    <property type="entry name" value="FAD-linked_oxidoreductase-like"/>
</dbReference>
<keyword evidence="1" id="KW-0560">Oxidoreductase</keyword>
<dbReference type="GO" id="GO:0016491">
    <property type="term" value="F:oxidoreductase activity"/>
    <property type="evidence" value="ECO:0007669"/>
    <property type="project" value="UniProtKB-KW"/>
</dbReference>
<name>A0A7J4CZ93_9ARCH</name>
<dbReference type="UniPathway" id="UPA00193"/>
<accession>A0A7J4CZ93</accession>
<organism evidence="2 3">
    <name type="scientific">Marine Group III euryarchaeote</name>
    <dbReference type="NCBI Taxonomy" id="2173149"/>
    <lineage>
        <taxon>Archaea</taxon>
        <taxon>Methanobacteriati</taxon>
        <taxon>Thermoplasmatota</taxon>
        <taxon>Thermoplasmata</taxon>
        <taxon>Candidatus Thermoprofundales</taxon>
    </lineage>
</organism>
<evidence type="ECO:0000313" key="2">
    <source>
        <dbReference type="EMBL" id="HIA97683.1"/>
    </source>
</evidence>
<dbReference type="GO" id="GO:0035999">
    <property type="term" value="P:tetrahydrofolate interconversion"/>
    <property type="evidence" value="ECO:0007669"/>
    <property type="project" value="UniProtKB-UniPathway"/>
</dbReference>
<dbReference type="Proteomes" id="UP000589132">
    <property type="component" value="Unassembled WGS sequence"/>
</dbReference>
<evidence type="ECO:0008006" key="4">
    <source>
        <dbReference type="Google" id="ProtNLM"/>
    </source>
</evidence>
<evidence type="ECO:0000256" key="1">
    <source>
        <dbReference type="ARBA" id="ARBA00023002"/>
    </source>
</evidence>
<gene>
    <name evidence="2" type="ORF">EYO15_00660</name>
</gene>
<dbReference type="EMBL" id="DTTC01000028">
    <property type="protein sequence ID" value="HIA97683.1"/>
    <property type="molecule type" value="Genomic_DNA"/>
</dbReference>
<comment type="caution">
    <text evidence="2">The sequence shown here is derived from an EMBL/GenBank/DDBJ whole genome shotgun (WGS) entry which is preliminary data.</text>
</comment>
<reference evidence="3" key="1">
    <citation type="journal article" date="2019" name="bioRxiv">
        <title>Genome diversification in globally distributed novel marine Proteobacteria is linked to environmental adaptation.</title>
        <authorList>
            <person name="Zhou Z."/>
            <person name="Tran P.Q."/>
            <person name="Kieft K."/>
            <person name="Anantharaman K."/>
        </authorList>
    </citation>
    <scope>NUCLEOTIDE SEQUENCE [LARGE SCALE GENOMIC DNA]</scope>
</reference>
<sequence>MRFRDKVRKPKRPVVAYEILPPREKDGTLNSYAERISSLLSQTHIDAINIPEVHEENARGLRPVKNLERAEAREFGRLLQDNVGIEAIVNRVTVHNDLDYQKSWIKETFYDYDIENLILVGGESSDIKYPGPSVNETSEYITRDLNAGRFDFFCGGITIPSRKIESVRLLKKGSNGIEFFTSQVLYDGKKIKKMLKYYDDVCKENNVLPRRILLSFAPVSSKKNIDFLKWLGVEIPSQTEKRLTNKKTSMSDESLEIASEILKGILNNNEKLGITVPIGLNVEHIMSYNFQSSINMLQELSKIYREFCIKTSLYD</sequence>
<dbReference type="Gene3D" id="3.20.20.220">
    <property type="match status" value="1"/>
</dbReference>
<proteinExistence type="predicted"/>
<dbReference type="SUPFAM" id="SSF51730">
    <property type="entry name" value="FAD-linked oxidoreductase"/>
    <property type="match status" value="1"/>
</dbReference>
<protein>
    <recommendedName>
        <fullName evidence="4">Methylenetetrahydrofolate reductase (NAD(P)H)</fullName>
    </recommendedName>
</protein>
<dbReference type="AlphaFoldDB" id="A0A7J4CZ93"/>